<dbReference type="InterPro" id="IPR011251">
    <property type="entry name" value="Luciferase-like_dom"/>
</dbReference>
<feature type="domain" description="Luciferase-like" evidence="2">
    <location>
        <begin position="1"/>
        <end position="300"/>
    </location>
</feature>
<comment type="caution">
    <text evidence="3">The sequence shown here is derived from an EMBL/GenBank/DDBJ whole genome shotgun (WGS) entry which is preliminary data.</text>
</comment>
<dbReference type="CDD" id="cd00347">
    <property type="entry name" value="Flavin_utilizing_monoxygenases"/>
    <property type="match status" value="2"/>
</dbReference>
<dbReference type="NCBIfam" id="TIGR03558">
    <property type="entry name" value="oxido_grp_1"/>
    <property type="match status" value="1"/>
</dbReference>
<dbReference type="Gene3D" id="3.20.20.30">
    <property type="entry name" value="Luciferase-like domain"/>
    <property type="match status" value="1"/>
</dbReference>
<evidence type="ECO:0000256" key="1">
    <source>
        <dbReference type="ARBA" id="ARBA00007789"/>
    </source>
</evidence>
<evidence type="ECO:0000313" key="3">
    <source>
        <dbReference type="EMBL" id="OCS89275.1"/>
    </source>
</evidence>
<organism evidence="3 4">
    <name type="scientific">Caryophanon latum</name>
    <dbReference type="NCBI Taxonomy" id="33977"/>
    <lineage>
        <taxon>Bacteria</taxon>
        <taxon>Bacillati</taxon>
        <taxon>Bacillota</taxon>
        <taxon>Bacilli</taxon>
        <taxon>Bacillales</taxon>
        <taxon>Caryophanaceae</taxon>
        <taxon>Caryophanon</taxon>
    </lineage>
</organism>
<dbReference type="FunFam" id="3.20.20.30:FF:000002">
    <property type="entry name" value="LLM class flavin-dependent oxidoreductase"/>
    <property type="match status" value="1"/>
</dbReference>
<keyword evidence="4" id="KW-1185">Reference proteome</keyword>
<dbReference type="InterPro" id="IPR019949">
    <property type="entry name" value="CmoO-like"/>
</dbReference>
<dbReference type="PANTHER" id="PTHR30137:SF19">
    <property type="entry name" value="LUCIFERASE-LIKE MONOOXYGENASE"/>
    <property type="match status" value="1"/>
</dbReference>
<dbReference type="GO" id="GO:0005829">
    <property type="term" value="C:cytosol"/>
    <property type="evidence" value="ECO:0007669"/>
    <property type="project" value="TreeGrafter"/>
</dbReference>
<dbReference type="EMBL" id="MATO01000044">
    <property type="protein sequence ID" value="OCS89275.1"/>
    <property type="molecule type" value="Genomic_DNA"/>
</dbReference>
<dbReference type="InterPro" id="IPR036661">
    <property type="entry name" value="Luciferase-like_sf"/>
</dbReference>
<dbReference type="RefSeq" id="WP_066465339.1">
    <property type="nucleotide sequence ID" value="NZ_MATO01000044.1"/>
</dbReference>
<proteinExistence type="predicted"/>
<evidence type="ECO:0000259" key="2">
    <source>
        <dbReference type="Pfam" id="PF00296"/>
    </source>
</evidence>
<dbReference type="Pfam" id="PF00296">
    <property type="entry name" value="Bac_luciferase"/>
    <property type="match status" value="1"/>
</dbReference>
<dbReference type="AlphaFoldDB" id="A0A1C0YQ43"/>
<dbReference type="OrthoDB" id="9780518at2"/>
<dbReference type="SUPFAM" id="SSF51679">
    <property type="entry name" value="Bacterial luciferase-like"/>
    <property type="match status" value="1"/>
</dbReference>
<gene>
    <name evidence="3" type="ORF">A6K76_13080</name>
</gene>
<dbReference type="Proteomes" id="UP000093482">
    <property type="component" value="Unassembled WGS sequence"/>
</dbReference>
<name>A0A1C0YQ43_9BACL</name>
<sequence>MKLSILDQAPIASNETPQQALQNALLLAQHGEALGYTRYWIAEHHDLAGLACSAPEIMLSYIGAQTKTIRLGTGALLLPHYKPYKVAELFHMLATLLPNRIDVGIGRAPGGSSEAMIALSGNFIQNVGRFPQLVEELLQFLQDDFQPENAHAKLSAAPVPAIAPVPWLLGTGQKSAVLAAQHGLPFTFGHFMSSEDGVAVIQQYRDTFTPSTFAKTSYVIVTASVICAETTEQAEHIAQSFLIWSLQLDKGSANGIPSIEEAHNYELNEADVETLQTMKKRAIIGNPAQVKEQLHAIQRMYGADEIMINTIAYSLHDRLQSYTLIANEMKFID</sequence>
<accession>A0A1C0YQ43</accession>
<comment type="similarity">
    <text evidence="1">To bacterial alkanal monooxygenase alpha and beta chains.</text>
</comment>
<protein>
    <submittedName>
        <fullName evidence="3">Luciferase</fullName>
    </submittedName>
</protein>
<dbReference type="InterPro" id="IPR050766">
    <property type="entry name" value="Bact_Lucif_Oxidored"/>
</dbReference>
<evidence type="ECO:0000313" key="4">
    <source>
        <dbReference type="Proteomes" id="UP000093482"/>
    </source>
</evidence>
<reference evidence="3 4" key="1">
    <citation type="submission" date="2016-07" db="EMBL/GenBank/DDBJ databases">
        <title>Caryophanon latum genome sequencing.</title>
        <authorList>
            <person name="Verma A."/>
            <person name="Pal Y."/>
            <person name="Krishnamurthi S."/>
        </authorList>
    </citation>
    <scope>NUCLEOTIDE SEQUENCE [LARGE SCALE GENOMIC DNA]</scope>
    <source>
        <strain evidence="3 4">DSM 14151</strain>
    </source>
</reference>
<dbReference type="GO" id="GO:0016705">
    <property type="term" value="F:oxidoreductase activity, acting on paired donors, with incorporation or reduction of molecular oxygen"/>
    <property type="evidence" value="ECO:0007669"/>
    <property type="project" value="InterPro"/>
</dbReference>
<dbReference type="PANTHER" id="PTHR30137">
    <property type="entry name" value="LUCIFERASE-LIKE MONOOXYGENASE"/>
    <property type="match status" value="1"/>
</dbReference>